<dbReference type="EMBL" id="MU150244">
    <property type="protein sequence ID" value="KAF9465956.1"/>
    <property type="molecule type" value="Genomic_DNA"/>
</dbReference>
<dbReference type="GO" id="GO:0017057">
    <property type="term" value="F:6-phosphogluconolactonase activity"/>
    <property type="evidence" value="ECO:0007669"/>
    <property type="project" value="TreeGrafter"/>
</dbReference>
<sequence length="428" mass="46574">MDAPQSLFSTSNTTVINHPTIHHILSGSFRSLSLFLLAFSPIHRTLSLVQTIDAFGPHQYLALNTRKDRAYTTSWALPPTLASWEIERPAVEGWRVNHVNSVPITATSSYITIPPPHTHIYSAGGPTGEVHVLNSATGGFGEKIQQILFVPEGQLESADKTRVALVCTHTCSVDPHLRLVQRYGSHGVEFSSPTAHAFIPVLGTDSIEMYMHDPLTGLLTHMYSAPSPRGPDAHDGPRHVKIHPNGKILYCVTEHTNFVDSYSINSSSLSYLSSRSLLPVNTKEISRFRGDTLLLAPSTANQPTPLTLFATTRGATTETKGWLSVFSLNTDGSFSTEEVHYETTTSGGKANAIDLLPKSTSETSEDGIWVLLTDDDDSAAEQGNGVRVLEWDGWSGGLKEVAGWPSPDEEIIPSEKRMAGGSHALWLD</sequence>
<dbReference type="InterPro" id="IPR019405">
    <property type="entry name" value="Lactonase_7-beta_prop"/>
</dbReference>
<proteinExistence type="inferred from homology"/>
<evidence type="ECO:0008006" key="4">
    <source>
        <dbReference type="Google" id="ProtNLM"/>
    </source>
</evidence>
<evidence type="ECO:0000313" key="2">
    <source>
        <dbReference type="EMBL" id="KAF9465956.1"/>
    </source>
</evidence>
<comment type="similarity">
    <text evidence="1">Belongs to the cycloisomerase 2 family.</text>
</comment>
<dbReference type="AlphaFoldDB" id="A0A9P5YCJ1"/>
<organism evidence="2 3">
    <name type="scientific">Collybia nuda</name>
    <dbReference type="NCBI Taxonomy" id="64659"/>
    <lineage>
        <taxon>Eukaryota</taxon>
        <taxon>Fungi</taxon>
        <taxon>Dikarya</taxon>
        <taxon>Basidiomycota</taxon>
        <taxon>Agaricomycotina</taxon>
        <taxon>Agaricomycetes</taxon>
        <taxon>Agaricomycetidae</taxon>
        <taxon>Agaricales</taxon>
        <taxon>Tricholomatineae</taxon>
        <taxon>Clitocybaceae</taxon>
        <taxon>Collybia</taxon>
    </lineage>
</organism>
<comment type="caution">
    <text evidence="2">The sequence shown here is derived from an EMBL/GenBank/DDBJ whole genome shotgun (WGS) entry which is preliminary data.</text>
</comment>
<protein>
    <recommendedName>
        <fullName evidence="4">Muconate cycloisomerase 1</fullName>
    </recommendedName>
</protein>
<dbReference type="SUPFAM" id="SSF50974">
    <property type="entry name" value="Nitrous oxide reductase, N-terminal domain"/>
    <property type="match status" value="1"/>
</dbReference>
<dbReference type="InterPro" id="IPR015943">
    <property type="entry name" value="WD40/YVTN_repeat-like_dom_sf"/>
</dbReference>
<dbReference type="Proteomes" id="UP000807353">
    <property type="component" value="Unassembled WGS sequence"/>
</dbReference>
<gene>
    <name evidence="2" type="ORF">BDZ94DRAFT_1158924</name>
</gene>
<dbReference type="InterPro" id="IPR050282">
    <property type="entry name" value="Cycloisomerase_2"/>
</dbReference>
<name>A0A9P5YCJ1_9AGAR</name>
<dbReference type="Pfam" id="PF10282">
    <property type="entry name" value="Lactonase"/>
    <property type="match status" value="1"/>
</dbReference>
<dbReference type="InterPro" id="IPR011045">
    <property type="entry name" value="N2O_reductase_N"/>
</dbReference>
<dbReference type="PANTHER" id="PTHR30344">
    <property type="entry name" value="6-PHOSPHOGLUCONOLACTONASE-RELATED"/>
    <property type="match status" value="1"/>
</dbReference>
<dbReference type="Gene3D" id="2.130.10.10">
    <property type="entry name" value="YVTN repeat-like/Quinoprotein amine dehydrogenase"/>
    <property type="match status" value="1"/>
</dbReference>
<evidence type="ECO:0000256" key="1">
    <source>
        <dbReference type="ARBA" id="ARBA00005564"/>
    </source>
</evidence>
<accession>A0A9P5YCJ1</accession>
<keyword evidence="3" id="KW-1185">Reference proteome</keyword>
<dbReference type="PANTHER" id="PTHR30344:SF4">
    <property type="entry name" value="CYCLASE, PUTATIVE (AFU_ORTHOLOGUE AFUA_6G11580)-RELATED"/>
    <property type="match status" value="1"/>
</dbReference>
<dbReference type="OrthoDB" id="1715191at2759"/>
<reference evidence="2" key="1">
    <citation type="submission" date="2020-11" db="EMBL/GenBank/DDBJ databases">
        <authorList>
            <consortium name="DOE Joint Genome Institute"/>
            <person name="Ahrendt S."/>
            <person name="Riley R."/>
            <person name="Andreopoulos W."/>
            <person name="Labutti K."/>
            <person name="Pangilinan J."/>
            <person name="Ruiz-Duenas F.J."/>
            <person name="Barrasa J.M."/>
            <person name="Sanchez-Garcia M."/>
            <person name="Camarero S."/>
            <person name="Miyauchi S."/>
            <person name="Serrano A."/>
            <person name="Linde D."/>
            <person name="Babiker R."/>
            <person name="Drula E."/>
            <person name="Ayuso-Fernandez I."/>
            <person name="Pacheco R."/>
            <person name="Padilla G."/>
            <person name="Ferreira P."/>
            <person name="Barriuso J."/>
            <person name="Kellner H."/>
            <person name="Castanera R."/>
            <person name="Alfaro M."/>
            <person name="Ramirez L."/>
            <person name="Pisabarro A.G."/>
            <person name="Kuo A."/>
            <person name="Tritt A."/>
            <person name="Lipzen A."/>
            <person name="He G."/>
            <person name="Yan M."/>
            <person name="Ng V."/>
            <person name="Cullen D."/>
            <person name="Martin F."/>
            <person name="Rosso M.-N."/>
            <person name="Henrissat B."/>
            <person name="Hibbett D."/>
            <person name="Martinez A.T."/>
            <person name="Grigoriev I.V."/>
        </authorList>
    </citation>
    <scope>NUCLEOTIDE SEQUENCE</scope>
    <source>
        <strain evidence="2">CBS 247.69</strain>
    </source>
</reference>
<evidence type="ECO:0000313" key="3">
    <source>
        <dbReference type="Proteomes" id="UP000807353"/>
    </source>
</evidence>